<dbReference type="Proteomes" id="UP000676169">
    <property type="component" value="Chromosome"/>
</dbReference>
<feature type="transmembrane region" description="Helical" evidence="1">
    <location>
        <begin position="164"/>
        <end position="184"/>
    </location>
</feature>
<keyword evidence="1" id="KW-0812">Transmembrane</keyword>
<keyword evidence="1" id="KW-0472">Membrane</keyword>
<keyword evidence="1" id="KW-1133">Transmembrane helix</keyword>
<keyword evidence="3" id="KW-1185">Reference proteome</keyword>
<protein>
    <submittedName>
        <fullName evidence="2">Uncharacterized protein</fullName>
    </submittedName>
</protein>
<accession>A0A975J2X0</accession>
<sequence>MLRKINLLTLISAIVLFFLPWIDIRCSGQAIATQTGLQTIYGGASPSDQMEAMAKETPSRRAQRNDDDSLGWSPVIAVALLAILAGTVFAFLALRHGDSRHDTSTSLFATLGLILIAIQMAAGFPAGKALSDSMAREANSNNDPMTAGLAGATLMNFDIRPLPALYLELAVLGIPTLIGINGLLDRLKKQP</sequence>
<organism evidence="2 3">
    <name type="scientific">Luteolibacter ambystomatis</name>
    <dbReference type="NCBI Taxonomy" id="2824561"/>
    <lineage>
        <taxon>Bacteria</taxon>
        <taxon>Pseudomonadati</taxon>
        <taxon>Verrucomicrobiota</taxon>
        <taxon>Verrucomicrobiia</taxon>
        <taxon>Verrucomicrobiales</taxon>
        <taxon>Verrucomicrobiaceae</taxon>
        <taxon>Luteolibacter</taxon>
    </lineage>
</organism>
<evidence type="ECO:0000313" key="3">
    <source>
        <dbReference type="Proteomes" id="UP000676169"/>
    </source>
</evidence>
<gene>
    <name evidence="2" type="ORF">KBB96_08775</name>
</gene>
<dbReference type="RefSeq" id="WP_211634315.1">
    <property type="nucleotide sequence ID" value="NZ_CP073100.1"/>
</dbReference>
<dbReference type="EMBL" id="CP073100">
    <property type="protein sequence ID" value="QUE52971.1"/>
    <property type="molecule type" value="Genomic_DNA"/>
</dbReference>
<name>A0A975J2X0_9BACT</name>
<reference evidence="2" key="1">
    <citation type="submission" date="2021-04" db="EMBL/GenBank/DDBJ databases">
        <title>Luteolibacter sp. 32A isolated from the skin of an Anderson's salamander (Ambystoma andersonii).</title>
        <authorList>
            <person name="Spergser J."/>
            <person name="Busse H.-J."/>
        </authorList>
    </citation>
    <scope>NUCLEOTIDE SEQUENCE</scope>
    <source>
        <strain evidence="2">32A</strain>
    </source>
</reference>
<evidence type="ECO:0000313" key="2">
    <source>
        <dbReference type="EMBL" id="QUE52971.1"/>
    </source>
</evidence>
<feature type="transmembrane region" description="Helical" evidence="1">
    <location>
        <begin position="72"/>
        <end position="94"/>
    </location>
</feature>
<dbReference type="KEGG" id="lamb:KBB96_08775"/>
<feature type="transmembrane region" description="Helical" evidence="1">
    <location>
        <begin position="106"/>
        <end position="126"/>
    </location>
</feature>
<dbReference type="AlphaFoldDB" id="A0A975J2X0"/>
<proteinExistence type="predicted"/>
<evidence type="ECO:0000256" key="1">
    <source>
        <dbReference type="SAM" id="Phobius"/>
    </source>
</evidence>